<keyword evidence="1" id="KW-0175">Coiled coil</keyword>
<organism evidence="2 3">
    <name type="scientific">Legionella dresdenensis</name>
    <dbReference type="NCBI Taxonomy" id="450200"/>
    <lineage>
        <taxon>Bacteria</taxon>
        <taxon>Pseudomonadati</taxon>
        <taxon>Pseudomonadota</taxon>
        <taxon>Gammaproteobacteria</taxon>
        <taxon>Legionellales</taxon>
        <taxon>Legionellaceae</taxon>
        <taxon>Legionella</taxon>
    </lineage>
</organism>
<accession>A0ABV8CG15</accession>
<dbReference type="Proteomes" id="UP001595758">
    <property type="component" value="Unassembled WGS sequence"/>
</dbReference>
<feature type="coiled-coil region" evidence="1">
    <location>
        <begin position="433"/>
        <end position="467"/>
    </location>
</feature>
<feature type="coiled-coil region" evidence="1">
    <location>
        <begin position="136"/>
        <end position="179"/>
    </location>
</feature>
<sequence length="732" mass="84383">MKNASALLSRLIDIQPPFRLETLTQLFESNNTEQPIFEDNTLASQYGSLSAKIEQWQKLARQLQEYDALSNTIADLTANRKTLIRAIKTAKNSNANETEDFKKAYQKTYAAYETRQLSQTAAVTSASSLLAQIGLLQQFTNDLKKERAELQNFTDRQELNILNNERREIIEQIAEYEKISSIEDNEAIPDLIEQKQHLITKNQLLIEELNDLLLQLEPCLYTKKIKELRQKIDAIQLPNKTALETQYQACGDEEKNSLLREYELKANQGTGWYSKWLSRNKPASNLSDEFLFLTLVNEHFIETQSFRNRFGDQLPDEENIKATVINFLRPHIPDVADPTEWVELKNLLLTVYEALTNSNNNNTALLELLKNLDQINRDITPFAASYLLASDTNSLPPDDNEINTRINKLNEQISDIDKCILLAKQVQNGALELARLQTDRKAINVKLKQAQKELAGLGDRKQILETLTSLQQETSELLIALQTRLKTSLPVAAPAEKPARDLQDNNFHDKRLAYLETMHKKTVARIVAQFPGYKNWYEQLHTVLKQQIADTGLYYQTCQLLNDIFFELQYPADKHYSVLKKYRKLCPLPAQNWHVLIALKPVLPVTDMEMIETTPGRQLTRKFARLYEHHENLLKKHPREAKLLEELIIRLKGLTLGRAGNEPLPDLLADPRYECLLRHRGFGRLSQWLAEIFTDIKGLFFKQPENGYRKHFFFSPTRTEILLAEAGCRPQM</sequence>
<protein>
    <recommendedName>
        <fullName evidence="4">Effector protein A, substrate of the Dot/Icm secretion system</fullName>
    </recommendedName>
</protein>
<evidence type="ECO:0008006" key="4">
    <source>
        <dbReference type="Google" id="ProtNLM"/>
    </source>
</evidence>
<reference evidence="3" key="1">
    <citation type="journal article" date="2019" name="Int. J. Syst. Evol. Microbiol.">
        <title>The Global Catalogue of Microorganisms (GCM) 10K type strain sequencing project: providing services to taxonomists for standard genome sequencing and annotation.</title>
        <authorList>
            <consortium name="The Broad Institute Genomics Platform"/>
            <consortium name="The Broad Institute Genome Sequencing Center for Infectious Disease"/>
            <person name="Wu L."/>
            <person name="Ma J."/>
        </authorList>
    </citation>
    <scope>NUCLEOTIDE SEQUENCE [LARGE SCALE GENOMIC DNA]</scope>
    <source>
        <strain evidence="3">CCUG 59858</strain>
    </source>
</reference>
<name>A0ABV8CG15_9GAMM</name>
<dbReference type="RefSeq" id="WP_382342661.1">
    <property type="nucleotide sequence ID" value="NZ_JBHSAB010000014.1"/>
</dbReference>
<gene>
    <name evidence="2" type="ORF">ACFORL_07535</name>
</gene>
<evidence type="ECO:0000313" key="3">
    <source>
        <dbReference type="Proteomes" id="UP001595758"/>
    </source>
</evidence>
<feature type="coiled-coil region" evidence="1">
    <location>
        <begin position="59"/>
        <end position="93"/>
    </location>
</feature>
<evidence type="ECO:0000256" key="1">
    <source>
        <dbReference type="SAM" id="Coils"/>
    </source>
</evidence>
<proteinExistence type="predicted"/>
<evidence type="ECO:0000313" key="2">
    <source>
        <dbReference type="EMBL" id="MFC3908926.1"/>
    </source>
</evidence>
<comment type="caution">
    <text evidence="2">The sequence shown here is derived from an EMBL/GenBank/DDBJ whole genome shotgun (WGS) entry which is preliminary data.</text>
</comment>
<keyword evidence="3" id="KW-1185">Reference proteome</keyword>
<dbReference type="EMBL" id="JBHSAB010000014">
    <property type="protein sequence ID" value="MFC3908926.1"/>
    <property type="molecule type" value="Genomic_DNA"/>
</dbReference>